<name>A0A174ECT5_9FIRM</name>
<dbReference type="AlphaFoldDB" id="A0A174ECT5"/>
<dbReference type="Proteomes" id="UP000095395">
    <property type="component" value="Unassembled WGS sequence"/>
</dbReference>
<dbReference type="Gene3D" id="2.40.160.20">
    <property type="match status" value="1"/>
</dbReference>
<organism evidence="1 2">
    <name type="scientific">Roseburia inulinivorans</name>
    <dbReference type="NCBI Taxonomy" id="360807"/>
    <lineage>
        <taxon>Bacteria</taxon>
        <taxon>Bacillati</taxon>
        <taxon>Bacillota</taxon>
        <taxon>Clostridia</taxon>
        <taxon>Lachnospirales</taxon>
        <taxon>Lachnospiraceae</taxon>
        <taxon>Roseburia</taxon>
    </lineage>
</organism>
<evidence type="ECO:0000313" key="2">
    <source>
        <dbReference type="Proteomes" id="UP000095395"/>
    </source>
</evidence>
<evidence type="ECO:0000313" key="1">
    <source>
        <dbReference type="EMBL" id="CUO35644.1"/>
    </source>
</evidence>
<dbReference type="EMBL" id="CYYR01000024">
    <property type="protein sequence ID" value="CUO35644.1"/>
    <property type="molecule type" value="Genomic_DNA"/>
</dbReference>
<proteinExistence type="predicted"/>
<gene>
    <name evidence="1" type="ORF">ERS852392_02919</name>
</gene>
<dbReference type="RefSeq" id="WP_055302846.1">
    <property type="nucleotide sequence ID" value="NZ_CYYR01000024.1"/>
</dbReference>
<sequence length="132" mass="14859">MKEVLTIQVSNWQMIEVKGKTAEAGMILFDGFCDCENFKGRILPGGVDTQKSFYPEARSLSARYILEGTDRNGKECRIFIENNGTADKEGRIEYTKPKIITDSESLGWMETADLTGTITPWDKGVMIHIFVN</sequence>
<reference evidence="1 2" key="1">
    <citation type="submission" date="2015-09" db="EMBL/GenBank/DDBJ databases">
        <authorList>
            <consortium name="Pathogen Informatics"/>
        </authorList>
    </citation>
    <scope>NUCLEOTIDE SEQUENCE [LARGE SCALE GENOMIC DNA]</scope>
    <source>
        <strain evidence="1 2">2789STDY5608835</strain>
    </source>
</reference>
<protein>
    <submittedName>
        <fullName evidence="1">Protein of uncharacterized function (DUF3237)</fullName>
    </submittedName>
</protein>
<accession>A0A174ECT5</accession>